<name>A0A5C5SB70_9STRE</name>
<comment type="caution">
    <text evidence="4">The sequence shown here is derived from an EMBL/GenBank/DDBJ whole genome shotgun (WGS) entry which is preliminary data.</text>
</comment>
<feature type="chain" id="PRO_5022861142" description="PepSY domain-containing protein" evidence="2">
    <location>
        <begin position="27"/>
        <end position="249"/>
    </location>
</feature>
<protein>
    <recommendedName>
        <fullName evidence="3">PepSY domain-containing protein</fullName>
    </recommendedName>
</protein>
<dbReference type="RefSeq" id="WP_146566994.1">
    <property type="nucleotide sequence ID" value="NZ_VOHL01000002.1"/>
</dbReference>
<evidence type="ECO:0000259" key="3">
    <source>
        <dbReference type="Pfam" id="PF03413"/>
    </source>
</evidence>
<feature type="compositionally biased region" description="Acidic residues" evidence="1">
    <location>
        <begin position="160"/>
        <end position="173"/>
    </location>
</feature>
<feature type="region of interest" description="Disordered" evidence="1">
    <location>
        <begin position="144"/>
        <end position="180"/>
    </location>
</feature>
<proteinExistence type="predicted"/>
<dbReference type="Gene3D" id="3.10.450.40">
    <property type="match status" value="2"/>
</dbReference>
<dbReference type="InterPro" id="IPR025711">
    <property type="entry name" value="PepSY"/>
</dbReference>
<evidence type="ECO:0000256" key="2">
    <source>
        <dbReference type="SAM" id="SignalP"/>
    </source>
</evidence>
<organism evidence="4 5">
    <name type="scientific">Streptococcus cuniculipharyngis</name>
    <dbReference type="NCBI Taxonomy" id="1562651"/>
    <lineage>
        <taxon>Bacteria</taxon>
        <taxon>Bacillati</taxon>
        <taxon>Bacillota</taxon>
        <taxon>Bacilli</taxon>
        <taxon>Lactobacillales</taxon>
        <taxon>Streptococcaceae</taxon>
        <taxon>Streptococcus</taxon>
    </lineage>
</organism>
<evidence type="ECO:0000256" key="1">
    <source>
        <dbReference type="SAM" id="MobiDB-lite"/>
    </source>
</evidence>
<dbReference type="AlphaFoldDB" id="A0A5C5SB70"/>
<dbReference type="EMBL" id="VOHL01000002">
    <property type="protein sequence ID" value="TWS98127.1"/>
    <property type="molecule type" value="Genomic_DNA"/>
</dbReference>
<feature type="domain" description="PepSY" evidence="3">
    <location>
        <begin position="94"/>
        <end position="155"/>
    </location>
</feature>
<dbReference type="Pfam" id="PF03413">
    <property type="entry name" value="PepSY"/>
    <property type="match status" value="1"/>
</dbReference>
<dbReference type="OrthoDB" id="9780101at2"/>
<evidence type="ECO:0000313" key="5">
    <source>
        <dbReference type="Proteomes" id="UP000317430"/>
    </source>
</evidence>
<feature type="signal peptide" evidence="2">
    <location>
        <begin position="1"/>
        <end position="26"/>
    </location>
</feature>
<sequence>MKIKKILIAAAIALLSILGLSTCANAVLNSNNSATVSNSSSTKETASNSSADKTSSSASASASDKKGTSEASSSGSSASSSAKSSSTDGSVSGPLSQDDAIAAALADAGVAAEDATVTAVTETSVDGVNQVKVEFTSQGKEYEYTLNADSGEIIEKGSESADESSESDAEDSDTATSSLSAAQQEKILAAAAADAGVAVEDATLLGLEQDEEDGTKQVDVDFVSNGVRYHYILNAANNEVIETSSSPAE</sequence>
<accession>A0A5C5SB70</accession>
<feature type="compositionally biased region" description="Low complexity" evidence="1">
    <location>
        <begin position="69"/>
        <end position="95"/>
    </location>
</feature>
<keyword evidence="5" id="KW-1185">Reference proteome</keyword>
<gene>
    <name evidence="4" type="ORF">FRX57_04150</name>
</gene>
<dbReference type="Proteomes" id="UP000317430">
    <property type="component" value="Unassembled WGS sequence"/>
</dbReference>
<feature type="compositionally biased region" description="Low complexity" evidence="1">
    <location>
        <begin position="33"/>
        <end position="62"/>
    </location>
</feature>
<keyword evidence="2" id="KW-0732">Signal</keyword>
<reference evidence="4 5" key="1">
    <citation type="submission" date="2019-08" db="EMBL/GenBank/DDBJ databases">
        <authorList>
            <person name="Lei W."/>
        </authorList>
    </citation>
    <scope>NUCLEOTIDE SEQUENCE [LARGE SCALE GENOMIC DNA]</scope>
    <source>
        <strain evidence="4 5">CCUG 66496</strain>
    </source>
</reference>
<feature type="region of interest" description="Disordered" evidence="1">
    <location>
        <begin position="33"/>
        <end position="95"/>
    </location>
</feature>
<evidence type="ECO:0000313" key="4">
    <source>
        <dbReference type="EMBL" id="TWS98127.1"/>
    </source>
</evidence>